<keyword evidence="1" id="KW-0812">Transmembrane</keyword>
<dbReference type="InterPro" id="IPR054261">
    <property type="entry name" value="DUF6992"/>
</dbReference>
<evidence type="ECO:0000313" key="2">
    <source>
        <dbReference type="EMBL" id="GER86003.1"/>
    </source>
</evidence>
<feature type="transmembrane region" description="Helical" evidence="1">
    <location>
        <begin position="36"/>
        <end position="57"/>
    </location>
</feature>
<dbReference type="EMBL" id="BKZW01000001">
    <property type="protein sequence ID" value="GER86003.1"/>
    <property type="molecule type" value="Genomic_DNA"/>
</dbReference>
<evidence type="ECO:0000256" key="1">
    <source>
        <dbReference type="SAM" id="Phobius"/>
    </source>
</evidence>
<accession>A0A5J4KEP2</accession>
<gene>
    <name evidence="2" type="ORF">KDW_01650</name>
</gene>
<protein>
    <submittedName>
        <fullName evidence="2">Uncharacterized protein</fullName>
    </submittedName>
</protein>
<keyword evidence="1" id="KW-1133">Transmembrane helix</keyword>
<dbReference type="Proteomes" id="UP000326912">
    <property type="component" value="Unassembled WGS sequence"/>
</dbReference>
<feature type="transmembrane region" description="Helical" evidence="1">
    <location>
        <begin position="69"/>
        <end position="89"/>
    </location>
</feature>
<sequence length="90" mass="10150">MTLPWRYLVSVEPDAKEQDFRQAKIDRMAEQKEIGWLQRILMVNVGLDVVYILIGTLDAETVYRVARSPGIGLGYSCPGALAISFLMVFD</sequence>
<dbReference type="Pfam" id="PF22503">
    <property type="entry name" value="DUF6992"/>
    <property type="match status" value="1"/>
</dbReference>
<evidence type="ECO:0000313" key="3">
    <source>
        <dbReference type="Proteomes" id="UP000326912"/>
    </source>
</evidence>
<name>A0A5J4KEP2_9CHLR</name>
<keyword evidence="1" id="KW-0472">Membrane</keyword>
<keyword evidence="3" id="KW-1185">Reference proteome</keyword>
<comment type="caution">
    <text evidence="2">The sequence shown here is derived from an EMBL/GenBank/DDBJ whole genome shotgun (WGS) entry which is preliminary data.</text>
</comment>
<organism evidence="2 3">
    <name type="scientific">Dictyobacter vulcani</name>
    <dbReference type="NCBI Taxonomy" id="2607529"/>
    <lineage>
        <taxon>Bacteria</taxon>
        <taxon>Bacillati</taxon>
        <taxon>Chloroflexota</taxon>
        <taxon>Ktedonobacteria</taxon>
        <taxon>Ktedonobacterales</taxon>
        <taxon>Dictyobacteraceae</taxon>
        <taxon>Dictyobacter</taxon>
    </lineage>
</organism>
<dbReference type="AlphaFoldDB" id="A0A5J4KEP2"/>
<proteinExistence type="predicted"/>
<reference evidence="2 3" key="1">
    <citation type="submission" date="2019-10" db="EMBL/GenBank/DDBJ databases">
        <title>Dictyobacter vulcani sp. nov., within the class Ktedonobacteria, isolated from soil of volcanic Mt. Zao.</title>
        <authorList>
            <person name="Zheng Y."/>
            <person name="Wang C.M."/>
            <person name="Sakai Y."/>
            <person name="Abe K."/>
            <person name="Yokota A."/>
            <person name="Yabe S."/>
        </authorList>
    </citation>
    <scope>NUCLEOTIDE SEQUENCE [LARGE SCALE GENOMIC DNA]</scope>
    <source>
        <strain evidence="2 3">W12</strain>
    </source>
</reference>